<evidence type="ECO:0000313" key="3">
    <source>
        <dbReference type="Proteomes" id="UP000193560"/>
    </source>
</evidence>
<dbReference type="EMBL" id="MCGE01000005">
    <property type="protein sequence ID" value="ORZ21077.1"/>
    <property type="molecule type" value="Genomic_DNA"/>
</dbReference>
<dbReference type="AlphaFoldDB" id="A0A1X2IRB5"/>
<feature type="region of interest" description="Disordered" evidence="1">
    <location>
        <begin position="34"/>
        <end position="55"/>
    </location>
</feature>
<sequence>MGLRHLLDATTITSTSKASGIQTAKRNRLTSPLDTLGARKSTSSKLIPRKGAPSTSTLPIMSRINIVFKPHSLPRPQTKHLDDNSTKNHHLQDVQFKTNTTSLTSLSAAKIRRQNLDTKAKDMELSKHAAFADLIQDQHDENKRDVINSDNCQFFSNSPDDNPKIWNLLHLWSPENTKKTTPT</sequence>
<comment type="caution">
    <text evidence="2">The sequence shown here is derived from an EMBL/GenBank/DDBJ whole genome shotgun (WGS) entry which is preliminary data.</text>
</comment>
<evidence type="ECO:0000313" key="2">
    <source>
        <dbReference type="EMBL" id="ORZ21077.1"/>
    </source>
</evidence>
<dbReference type="Proteomes" id="UP000193560">
    <property type="component" value="Unassembled WGS sequence"/>
</dbReference>
<protein>
    <submittedName>
        <fullName evidence="2">Uncharacterized protein</fullName>
    </submittedName>
</protein>
<accession>A0A1X2IRB5</accession>
<gene>
    <name evidence="2" type="ORF">BCR42DRAFT_447962</name>
</gene>
<proteinExistence type="predicted"/>
<name>A0A1X2IRB5_9FUNG</name>
<evidence type="ECO:0000256" key="1">
    <source>
        <dbReference type="SAM" id="MobiDB-lite"/>
    </source>
</evidence>
<reference evidence="2 3" key="1">
    <citation type="submission" date="2016-07" db="EMBL/GenBank/DDBJ databases">
        <title>Pervasive Adenine N6-methylation of Active Genes in Fungi.</title>
        <authorList>
            <consortium name="DOE Joint Genome Institute"/>
            <person name="Mondo S.J."/>
            <person name="Dannebaum R.O."/>
            <person name="Kuo R.C."/>
            <person name="Labutti K."/>
            <person name="Haridas S."/>
            <person name="Kuo A."/>
            <person name="Salamov A."/>
            <person name="Ahrendt S.R."/>
            <person name="Lipzen A."/>
            <person name="Sullivan W."/>
            <person name="Andreopoulos W.B."/>
            <person name="Clum A."/>
            <person name="Lindquist E."/>
            <person name="Daum C."/>
            <person name="Ramamoorthy G.K."/>
            <person name="Gryganskyi A."/>
            <person name="Culley D."/>
            <person name="Magnuson J.K."/>
            <person name="James T.Y."/>
            <person name="O'Malley M.A."/>
            <person name="Stajich J.E."/>
            <person name="Spatafora J.W."/>
            <person name="Visel A."/>
            <person name="Grigoriev I.V."/>
        </authorList>
    </citation>
    <scope>NUCLEOTIDE SEQUENCE [LARGE SCALE GENOMIC DNA]</scope>
    <source>
        <strain evidence="2 3">NRRL 1336</strain>
    </source>
</reference>
<organism evidence="2 3">
    <name type="scientific">Absidia repens</name>
    <dbReference type="NCBI Taxonomy" id="90262"/>
    <lineage>
        <taxon>Eukaryota</taxon>
        <taxon>Fungi</taxon>
        <taxon>Fungi incertae sedis</taxon>
        <taxon>Mucoromycota</taxon>
        <taxon>Mucoromycotina</taxon>
        <taxon>Mucoromycetes</taxon>
        <taxon>Mucorales</taxon>
        <taxon>Cunninghamellaceae</taxon>
        <taxon>Absidia</taxon>
    </lineage>
</organism>
<keyword evidence="3" id="KW-1185">Reference proteome</keyword>